<dbReference type="PROSITE" id="PS50021">
    <property type="entry name" value="CH"/>
    <property type="match status" value="2"/>
</dbReference>
<evidence type="ECO:0000256" key="2">
    <source>
        <dbReference type="ARBA" id="ARBA00023203"/>
    </source>
</evidence>
<feature type="domain" description="Calponin-homology (CH)" evidence="5">
    <location>
        <begin position="220"/>
        <end position="336"/>
    </location>
</feature>
<protein>
    <recommendedName>
        <fullName evidence="5">Calponin-homology (CH) domain-containing protein</fullName>
    </recommendedName>
</protein>
<dbReference type="PANTHER" id="PTHR11915">
    <property type="entry name" value="SPECTRIN/FILAMIN RELATED CYTOSKELETAL PROTEIN"/>
    <property type="match status" value="1"/>
</dbReference>
<feature type="region of interest" description="Disordered" evidence="4">
    <location>
        <begin position="1"/>
        <end position="49"/>
    </location>
</feature>
<feature type="compositionally biased region" description="Low complexity" evidence="4">
    <location>
        <begin position="18"/>
        <end position="49"/>
    </location>
</feature>
<keyword evidence="2" id="KW-0009">Actin-binding</keyword>
<reference evidence="6" key="2">
    <citation type="journal article" date="2022" name="Microbiol. Resour. Announc.">
        <title>Whole-Genome Sequence of Entomortierella parvispora E1425, a Mucoromycotan Fungus Associated with Burkholderiaceae-Related Endosymbiotic Bacteria.</title>
        <authorList>
            <person name="Herlambang A."/>
            <person name="Guo Y."/>
            <person name="Takashima Y."/>
            <person name="Narisawa K."/>
            <person name="Ohta H."/>
            <person name="Nishizawa T."/>
        </authorList>
    </citation>
    <scope>NUCLEOTIDE SEQUENCE</scope>
    <source>
        <strain evidence="6">E1425</strain>
    </source>
</reference>
<evidence type="ECO:0000256" key="4">
    <source>
        <dbReference type="SAM" id="MobiDB-lite"/>
    </source>
</evidence>
<dbReference type="EMBL" id="BQFW01000002">
    <property type="protein sequence ID" value="GJJ69657.1"/>
    <property type="molecule type" value="Genomic_DNA"/>
</dbReference>
<proteinExistence type="predicted"/>
<evidence type="ECO:0000313" key="7">
    <source>
        <dbReference type="Proteomes" id="UP000827284"/>
    </source>
</evidence>
<feature type="region of interest" description="Disordered" evidence="4">
    <location>
        <begin position="408"/>
        <end position="494"/>
    </location>
</feature>
<dbReference type="SUPFAM" id="SSF47576">
    <property type="entry name" value="Calponin-homology domain, CH-domain"/>
    <property type="match status" value="1"/>
</dbReference>
<evidence type="ECO:0000313" key="6">
    <source>
        <dbReference type="EMBL" id="GJJ69657.1"/>
    </source>
</evidence>
<evidence type="ECO:0000256" key="3">
    <source>
        <dbReference type="SAM" id="Coils"/>
    </source>
</evidence>
<feature type="coiled-coil region" evidence="3">
    <location>
        <begin position="780"/>
        <end position="807"/>
    </location>
</feature>
<keyword evidence="7" id="KW-1185">Reference proteome</keyword>
<keyword evidence="3" id="KW-0175">Coiled coil</keyword>
<sequence length="1900" mass="217647">MASWQLKNKRGPGGGLSGTSTLNPIAASSSHTHANSSSLQPPSQQQLHLSSHLDTGDDMVRQFAASQIDTQKTAFMRWVNVQLAKTTTYVPMATIERDLRDGKRLIGLLEVVAKEPLKPERGNMRIHQMANVSKALSFLEKRTDEPLGSIGNEDIVDGNVKLTLGLIWIIIYRFQIQHVANTMTEIYPSLTEDIHQDGDDSTASAVFIIKGKKKGSSQQVDAKQALLRWVRLQLEDYSDVIPPIQDFHRSWRTGIAFAALIHRYDPDFLPEFYTSTLQAPNETIEQWRTTLTLAFDTAFEKMNLPKLLDAEDLVDVETPDERSIMTYVSEYYLVMSKHEQEQDPATTEQQHTQRVQAKKERQTVAGEDQQAALRRIKEEEERKKREEQEELERIRLKRLEIEGWSVRAAERAREEEEARRKRREEEEQKSLQRKLRREQREREKAQLFQQANGGRRYSRSALESSAEVLITETEPGHSTSESEPMDPEEVAKRQGELDEKLEVYLQLSNDFSDWIQQQEDQFPQTPDISTPLERSDLESFTTAIEEAEAEWASKEEELAQIHGTRDELLDFESPELTIDQANQVDKIWFDMDASWNALRKKATEAKIALQEIQWIVECSQEMDRIMVEVQRFEAQLQAAAEKRMQDSLEARSQSSLLDFQDSNLFSMKMVLKKYSEILSSLLDSTAHATPEHLSERNQDLSQLRLPHVVSTLEVAQQSLSTDRSLRTFLSAYEIASETIEKALEWLSTLENPTFVSEDVWKGSDSVKEYLARDAKVDLDFEPLENDLKAFKTQLEEEQQKLNDFRANGLTRLQEDSQVVLDNLEQTNDITAPVTTIAVQGKVKEVADKFERAEELFPKEAARYAYASRVLDYLIAARTTLSQLESVYITVSNWTNPQPATEIEPEVERVEVGLAQLESAFKEQRDQEPHVWESIQTRHSGLANLVKDLRSGFQDRQLSLKDEQQLKEFLELVHICQTTLRDFRSQLYDKTPFSGFALDDAKPQETFSTMVSSVRQSFEAFEHGTYVTFDRLAAAVSESIARPGFKQDPTSIQNKIASVQRLLSDIRALQLDRERDVRTLKECRRVAGQLLGLNLTLAEVESKLAAIELTEGDQSESLSELADQFNHAANAIAQSEQEIVYRHLVQDPSCTILLREIRDRQANIRQMQSRLLSGLEVGQQWSILWDQYSDTVASMELSLKETEGEIVGRGIWNMNGLADGEKNWKKTEDELHDAEDANNKSLTSLKQFQKARMVELASLKTSLHQSMQQSGGIESVDQYRRDQYHEAEKLQQQIRTQLQRLLLMVSQEGFQLEILGQRLVWSQQLSGSKVEVESSTTSCIAFVQEYSRLLTKCSEHNDTSAFTLKVADRLKQQADQIASTAATQKEATFDVSLAIYQSMTELATVAAPGETTTEEKKIPLHLEVELYEFKNQYSLLDLHLAHIQDIAGHGASVGSFLRKVDVMDTGFLRMATELKAEKEATLKTLEKLEAIRAELEDLTTESRTLLKVPKAVDRVNDLYTSLQQQTRLDLEKMFTLRLSHSRELSVGLNPLLLEFKALLAYQTGLRQLAEEMNEHERWISKSAQRVQSVQDQIKQMFSSWPGDELEQRRAQAHDTMVVFDVDEQVEVDDLDVLMADMDKEFAHVQAQKPAFQKTRESIEIALENATAHSKQLQLELEWIVDNLATKIQRLETDIRTKSLQLQALERRAIWEKEIEVARSWFKDFAKAVILFAREQSKWKANHHRDFDDAASIRSYRTTASRMVIDRLGLSVMEFEDQVEVFETESRPRVDKAWSELCSALVFIARSVPEEFQRRQTALAHEFDEIRKQVTYSSHIVTQRKSLEDVAFRLEELDGYKEELRSSGMSIKSGRYGPEATAPVKTKKAEKGWSRFQAKVKKLTRK</sequence>
<dbReference type="PROSITE" id="PS00020">
    <property type="entry name" value="ACTININ_2"/>
    <property type="match status" value="1"/>
</dbReference>
<feature type="domain" description="Calponin-homology (CH)" evidence="5">
    <location>
        <begin position="69"/>
        <end position="175"/>
    </location>
</feature>
<reference evidence="6" key="1">
    <citation type="submission" date="2021-11" db="EMBL/GenBank/DDBJ databases">
        <authorList>
            <person name="Herlambang A."/>
            <person name="Guo Y."/>
            <person name="Takashima Y."/>
            <person name="Nishizawa T."/>
        </authorList>
    </citation>
    <scope>NUCLEOTIDE SEQUENCE</scope>
    <source>
        <strain evidence="6">E1425</strain>
    </source>
</reference>
<feature type="compositionally biased region" description="Basic and acidic residues" evidence="4">
    <location>
        <begin position="408"/>
        <end position="430"/>
    </location>
</feature>
<comment type="caution">
    <text evidence="6">The sequence shown here is derived from an EMBL/GenBank/DDBJ whole genome shotgun (WGS) entry which is preliminary data.</text>
</comment>
<evidence type="ECO:0000256" key="1">
    <source>
        <dbReference type="ARBA" id="ARBA00022737"/>
    </source>
</evidence>
<dbReference type="InterPro" id="IPR001715">
    <property type="entry name" value="CH_dom"/>
</dbReference>
<feature type="coiled-coil region" evidence="3">
    <location>
        <begin position="1654"/>
        <end position="1706"/>
    </location>
</feature>
<evidence type="ECO:0000259" key="5">
    <source>
        <dbReference type="PROSITE" id="PS50021"/>
    </source>
</evidence>
<feature type="region of interest" description="Disordered" evidence="4">
    <location>
        <begin position="339"/>
        <end position="370"/>
    </location>
</feature>
<dbReference type="InterPro" id="IPR001589">
    <property type="entry name" value="Actinin_actin-bd_CS"/>
</dbReference>
<feature type="compositionally biased region" description="Polar residues" evidence="4">
    <location>
        <begin position="343"/>
        <end position="355"/>
    </location>
</feature>
<accession>A0A9P3H413</accession>
<dbReference type="Proteomes" id="UP000827284">
    <property type="component" value="Unassembled WGS sequence"/>
</dbReference>
<dbReference type="SUPFAM" id="SSF46966">
    <property type="entry name" value="Spectrin repeat"/>
    <property type="match status" value="1"/>
</dbReference>
<dbReference type="GO" id="GO:0003779">
    <property type="term" value="F:actin binding"/>
    <property type="evidence" value="ECO:0007669"/>
    <property type="project" value="UniProtKB-KW"/>
</dbReference>
<organism evidence="6 7">
    <name type="scientific">Entomortierella parvispora</name>
    <dbReference type="NCBI Taxonomy" id="205924"/>
    <lineage>
        <taxon>Eukaryota</taxon>
        <taxon>Fungi</taxon>
        <taxon>Fungi incertae sedis</taxon>
        <taxon>Mucoromycota</taxon>
        <taxon>Mortierellomycotina</taxon>
        <taxon>Mortierellomycetes</taxon>
        <taxon>Mortierellales</taxon>
        <taxon>Mortierellaceae</taxon>
        <taxon>Entomortierella</taxon>
    </lineage>
</organism>
<dbReference type="SMART" id="SM00033">
    <property type="entry name" value="CH"/>
    <property type="match status" value="2"/>
</dbReference>
<dbReference type="Pfam" id="PF00307">
    <property type="entry name" value="CH"/>
    <property type="match status" value="2"/>
</dbReference>
<feature type="coiled-coil region" evidence="3">
    <location>
        <begin position="1467"/>
        <end position="1507"/>
    </location>
</feature>
<dbReference type="Gene3D" id="1.10.418.10">
    <property type="entry name" value="Calponin-like domain"/>
    <property type="match status" value="2"/>
</dbReference>
<dbReference type="InterPro" id="IPR036872">
    <property type="entry name" value="CH_dom_sf"/>
</dbReference>
<feature type="coiled-coil region" evidence="3">
    <location>
        <begin position="615"/>
        <end position="642"/>
    </location>
</feature>
<keyword evidence="1" id="KW-0677">Repeat</keyword>
<dbReference type="OrthoDB" id="10017054at2759"/>
<gene>
    <name evidence="6" type="ORF">EMPS_02005</name>
</gene>
<name>A0A9P3H413_9FUNG</name>